<comment type="subcellular location">
    <subcellularLocation>
        <location evidence="1">Membrane</location>
        <topology evidence="1">Multi-pass membrane protein</topology>
    </subcellularLocation>
</comment>
<keyword evidence="2 5" id="KW-0812">Transmembrane</keyword>
<reference evidence="6 7" key="1">
    <citation type="submission" date="2017-06" db="EMBL/GenBank/DDBJ databases">
        <title>Comparative genomic analysis of Ambrosia Fusariam Clade fungi.</title>
        <authorList>
            <person name="Stajich J.E."/>
            <person name="Carrillo J."/>
            <person name="Kijimoto T."/>
            <person name="Eskalen A."/>
            <person name="O'Donnell K."/>
            <person name="Kasson M."/>
        </authorList>
    </citation>
    <scope>NUCLEOTIDE SEQUENCE [LARGE SCALE GENOMIC DNA]</scope>
    <source>
        <strain evidence="6">UCR3666</strain>
    </source>
</reference>
<gene>
    <name evidence="6" type="ORF">CDV36_010853</name>
</gene>
<dbReference type="AlphaFoldDB" id="A0A3M2RW45"/>
<evidence type="ECO:0000256" key="3">
    <source>
        <dbReference type="ARBA" id="ARBA00022989"/>
    </source>
</evidence>
<evidence type="ECO:0000313" key="7">
    <source>
        <dbReference type="Proteomes" id="UP000277212"/>
    </source>
</evidence>
<dbReference type="SUPFAM" id="SSF144083">
    <property type="entry name" value="Magnesium transport protein CorA, transmembrane region"/>
    <property type="match status" value="1"/>
</dbReference>
<evidence type="ECO:0000256" key="2">
    <source>
        <dbReference type="ARBA" id="ARBA00022692"/>
    </source>
</evidence>
<evidence type="ECO:0000256" key="1">
    <source>
        <dbReference type="ARBA" id="ARBA00004141"/>
    </source>
</evidence>
<accession>A0A3M2RW45</accession>
<dbReference type="InterPro" id="IPR045863">
    <property type="entry name" value="CorA_TM1_TM2"/>
</dbReference>
<dbReference type="Gene3D" id="1.20.58.340">
    <property type="entry name" value="Magnesium transport protein CorA, transmembrane region"/>
    <property type="match status" value="1"/>
</dbReference>
<feature type="transmembrane region" description="Helical" evidence="5">
    <location>
        <begin position="244"/>
        <end position="264"/>
    </location>
</feature>
<dbReference type="GO" id="GO:0046873">
    <property type="term" value="F:metal ion transmembrane transporter activity"/>
    <property type="evidence" value="ECO:0007669"/>
    <property type="project" value="InterPro"/>
</dbReference>
<keyword evidence="4 5" id="KW-0472">Membrane</keyword>
<comment type="caution">
    <text evidence="6">The sequence shown here is derived from an EMBL/GenBank/DDBJ whole genome shotgun (WGS) entry which is preliminary data.</text>
</comment>
<dbReference type="InterPro" id="IPR002523">
    <property type="entry name" value="MgTranspt_CorA/ZnTranspt_ZntB"/>
</dbReference>
<dbReference type="STRING" id="2010991.A0A3M2RW45"/>
<feature type="transmembrane region" description="Helical" evidence="5">
    <location>
        <begin position="484"/>
        <end position="509"/>
    </location>
</feature>
<keyword evidence="3 5" id="KW-1133">Transmembrane helix</keyword>
<feature type="transmembrane region" description="Helical" evidence="5">
    <location>
        <begin position="364"/>
        <end position="385"/>
    </location>
</feature>
<protein>
    <submittedName>
        <fullName evidence="6">Uncharacterized protein</fullName>
    </submittedName>
</protein>
<dbReference type="Pfam" id="PF01544">
    <property type="entry name" value="CorA"/>
    <property type="match status" value="1"/>
</dbReference>
<dbReference type="OrthoDB" id="3231000at2759"/>
<sequence length="518" mass="59367">MSPNVDFVPLQAAFSISALDITQSGDVIIRGREERFGDSRLRDSLPPQEPSTARVLVLESPFSVKNPGVEENMPNWFDLSNWFDQFKETQPPRPFSYEPLENLWSGLGSNDPTMAFWVSDYLMREKKTFNSSETLMDLSPYLQRGYIQYGRGEWLTIYMWICMSSIHVEFLQGNRVQITCRFPIIPDQYQNQDSDRLEVYVDPTTGTPSPLKRHFLRLLFSQESATKILLPTTEIASMAVTLDVLRASVLCWTQFLVSLIRDLYKNRRQLESSRSQPSYNIESIQPDISHLELMLRYTYASFLLKVQDRDDVDVVKLKWLELEIDTKLRGLQIHVQHWLSMVDRMADISSASTDERKAQSVNRLTLLAAIFLPVGLASSLLSMNVRAADLGPLWYDYFGLALIIMALVALLYLCILLQDRVRTVDWVRDDELRVIQLLVGAVYGLKIWIMRSNWRAMKVFILCCFGAVVVTSFCLGMTRDITLGLHILGYGTAGFMAIIVPLFLLEIVVKIHRYGKAL</sequence>
<evidence type="ECO:0000313" key="6">
    <source>
        <dbReference type="EMBL" id="RMJ09520.1"/>
    </source>
</evidence>
<organism evidence="6 7">
    <name type="scientific">Fusarium kuroshium</name>
    <dbReference type="NCBI Taxonomy" id="2010991"/>
    <lineage>
        <taxon>Eukaryota</taxon>
        <taxon>Fungi</taxon>
        <taxon>Dikarya</taxon>
        <taxon>Ascomycota</taxon>
        <taxon>Pezizomycotina</taxon>
        <taxon>Sordariomycetes</taxon>
        <taxon>Hypocreomycetidae</taxon>
        <taxon>Hypocreales</taxon>
        <taxon>Nectriaceae</taxon>
        <taxon>Fusarium</taxon>
        <taxon>Fusarium solani species complex</taxon>
    </lineage>
</organism>
<evidence type="ECO:0000256" key="5">
    <source>
        <dbReference type="SAM" id="Phobius"/>
    </source>
</evidence>
<keyword evidence="7" id="KW-1185">Reference proteome</keyword>
<dbReference type="GO" id="GO:0016020">
    <property type="term" value="C:membrane"/>
    <property type="evidence" value="ECO:0007669"/>
    <property type="project" value="UniProtKB-SubCell"/>
</dbReference>
<dbReference type="Proteomes" id="UP000277212">
    <property type="component" value="Unassembled WGS sequence"/>
</dbReference>
<dbReference type="EMBL" id="NKUJ01000239">
    <property type="protein sequence ID" value="RMJ09520.1"/>
    <property type="molecule type" value="Genomic_DNA"/>
</dbReference>
<feature type="transmembrane region" description="Helical" evidence="5">
    <location>
        <begin position="397"/>
        <end position="417"/>
    </location>
</feature>
<name>A0A3M2RW45_9HYPO</name>
<evidence type="ECO:0000256" key="4">
    <source>
        <dbReference type="ARBA" id="ARBA00023136"/>
    </source>
</evidence>
<feature type="transmembrane region" description="Helical" evidence="5">
    <location>
        <begin position="459"/>
        <end position="478"/>
    </location>
</feature>
<proteinExistence type="predicted"/>